<evidence type="ECO:0000313" key="2">
    <source>
        <dbReference type="Proteomes" id="UP000235145"/>
    </source>
</evidence>
<keyword evidence="2" id="KW-1185">Reference proteome</keyword>
<sequence>MMLKDMVIGKDTDRGLECQFMLEKLRNVTNSNEIKKIYNPLKLDVPPSPAEKVDLDISEAEEDKHEMGSFLEEDVGFDQVGWVFWLFFVELEGLKFYKSPSSSFSHMDSTSFYKATRKEEFIKRKEAVKRSNELYKKNEEPISYKQEPIHVANYKVELNNALILSLALVDNSKYNKIS</sequence>
<dbReference type="EMBL" id="NBSK02000006">
    <property type="protein sequence ID" value="KAJ0199847.1"/>
    <property type="molecule type" value="Genomic_DNA"/>
</dbReference>
<reference evidence="1 2" key="1">
    <citation type="journal article" date="2017" name="Nat. Commun.">
        <title>Genome assembly with in vitro proximity ligation data and whole-genome triplication in lettuce.</title>
        <authorList>
            <person name="Reyes-Chin-Wo S."/>
            <person name="Wang Z."/>
            <person name="Yang X."/>
            <person name="Kozik A."/>
            <person name="Arikit S."/>
            <person name="Song C."/>
            <person name="Xia L."/>
            <person name="Froenicke L."/>
            <person name="Lavelle D.O."/>
            <person name="Truco M.J."/>
            <person name="Xia R."/>
            <person name="Zhu S."/>
            <person name="Xu C."/>
            <person name="Xu H."/>
            <person name="Xu X."/>
            <person name="Cox K."/>
            <person name="Korf I."/>
            <person name="Meyers B.C."/>
            <person name="Michelmore R.W."/>
        </authorList>
    </citation>
    <scope>NUCLEOTIDE SEQUENCE [LARGE SCALE GENOMIC DNA]</scope>
    <source>
        <strain evidence="2">cv. Salinas</strain>
        <tissue evidence="1">Seedlings</tissue>
    </source>
</reference>
<evidence type="ECO:0000313" key="1">
    <source>
        <dbReference type="EMBL" id="KAJ0199847.1"/>
    </source>
</evidence>
<gene>
    <name evidence="1" type="ORF">LSAT_V11C600341500</name>
</gene>
<organism evidence="1 2">
    <name type="scientific">Lactuca sativa</name>
    <name type="common">Garden lettuce</name>
    <dbReference type="NCBI Taxonomy" id="4236"/>
    <lineage>
        <taxon>Eukaryota</taxon>
        <taxon>Viridiplantae</taxon>
        <taxon>Streptophyta</taxon>
        <taxon>Embryophyta</taxon>
        <taxon>Tracheophyta</taxon>
        <taxon>Spermatophyta</taxon>
        <taxon>Magnoliopsida</taxon>
        <taxon>eudicotyledons</taxon>
        <taxon>Gunneridae</taxon>
        <taxon>Pentapetalae</taxon>
        <taxon>asterids</taxon>
        <taxon>campanulids</taxon>
        <taxon>Asterales</taxon>
        <taxon>Asteraceae</taxon>
        <taxon>Cichorioideae</taxon>
        <taxon>Cichorieae</taxon>
        <taxon>Lactucinae</taxon>
        <taxon>Lactuca</taxon>
    </lineage>
</organism>
<protein>
    <submittedName>
        <fullName evidence="1">Uncharacterized protein</fullName>
    </submittedName>
</protein>
<accession>A0A9R1X8U2</accession>
<comment type="caution">
    <text evidence="1">The sequence shown here is derived from an EMBL/GenBank/DDBJ whole genome shotgun (WGS) entry which is preliminary data.</text>
</comment>
<proteinExistence type="predicted"/>
<dbReference type="Proteomes" id="UP000235145">
    <property type="component" value="Unassembled WGS sequence"/>
</dbReference>
<dbReference type="AlphaFoldDB" id="A0A9R1X8U2"/>
<name>A0A9R1X8U2_LACSA</name>